<gene>
    <name evidence="1" type="ORF">HPBE_LOCUS2938</name>
</gene>
<evidence type="ECO:0000313" key="3">
    <source>
        <dbReference type="WBParaSite" id="HPBE_0000293701-mRNA-1"/>
    </source>
</evidence>
<dbReference type="OrthoDB" id="8056906at2759"/>
<dbReference type="PANTHER" id="PTHR46060:SF2">
    <property type="entry name" value="HISTONE-LYSINE N-METHYLTRANSFERASE SETMAR"/>
    <property type="match status" value="1"/>
</dbReference>
<dbReference type="GO" id="GO:0003690">
    <property type="term" value="F:double-stranded DNA binding"/>
    <property type="evidence" value="ECO:0007669"/>
    <property type="project" value="TreeGrafter"/>
</dbReference>
<dbReference type="GO" id="GO:0046975">
    <property type="term" value="F:histone H3K36 methyltransferase activity"/>
    <property type="evidence" value="ECO:0007669"/>
    <property type="project" value="TreeGrafter"/>
</dbReference>
<dbReference type="GO" id="GO:0015074">
    <property type="term" value="P:DNA integration"/>
    <property type="evidence" value="ECO:0007669"/>
    <property type="project" value="TreeGrafter"/>
</dbReference>
<dbReference type="GO" id="GO:0000729">
    <property type="term" value="P:DNA double-strand break processing"/>
    <property type="evidence" value="ECO:0007669"/>
    <property type="project" value="TreeGrafter"/>
</dbReference>
<dbReference type="Proteomes" id="UP000050761">
    <property type="component" value="Unassembled WGS sequence"/>
</dbReference>
<keyword evidence="2" id="KW-1185">Reference proteome</keyword>
<dbReference type="WBParaSite" id="HPBE_0000293701-mRNA-1">
    <property type="protein sequence ID" value="HPBE_0000293701-mRNA-1"/>
    <property type="gene ID" value="HPBE_0000293701"/>
</dbReference>
<dbReference type="GO" id="GO:0000014">
    <property type="term" value="F:single-stranded DNA endodeoxyribonuclease activity"/>
    <property type="evidence" value="ECO:0007669"/>
    <property type="project" value="TreeGrafter"/>
</dbReference>
<dbReference type="GO" id="GO:0042800">
    <property type="term" value="F:histone H3K4 methyltransferase activity"/>
    <property type="evidence" value="ECO:0007669"/>
    <property type="project" value="TreeGrafter"/>
</dbReference>
<accession>A0A183F9U5</accession>
<protein>
    <submittedName>
        <fullName evidence="3">HTH domain-containing protein</fullName>
    </submittedName>
</protein>
<dbReference type="GO" id="GO:0035861">
    <property type="term" value="C:site of double-strand break"/>
    <property type="evidence" value="ECO:0007669"/>
    <property type="project" value="TreeGrafter"/>
</dbReference>
<reference evidence="3" key="2">
    <citation type="submission" date="2019-09" db="UniProtKB">
        <authorList>
            <consortium name="WormBaseParasite"/>
        </authorList>
    </citation>
    <scope>IDENTIFICATION</scope>
</reference>
<dbReference type="GO" id="GO:0003697">
    <property type="term" value="F:single-stranded DNA binding"/>
    <property type="evidence" value="ECO:0007669"/>
    <property type="project" value="TreeGrafter"/>
</dbReference>
<evidence type="ECO:0000313" key="1">
    <source>
        <dbReference type="EMBL" id="VDO29479.1"/>
    </source>
</evidence>
<sequence>MRQLDPRRTTRELAQDLGVHYATISRYLYQLGKLHKLAQWVPHDFTERDRQRHAEVATQLHSYKRTDSWLKSIIIGEEKWCVTSALGSPRVAHYFSLSIRRIDLRRP</sequence>
<dbReference type="GO" id="GO:0000793">
    <property type="term" value="C:condensed chromosome"/>
    <property type="evidence" value="ECO:0007669"/>
    <property type="project" value="TreeGrafter"/>
</dbReference>
<proteinExistence type="predicted"/>
<dbReference type="PANTHER" id="PTHR46060">
    <property type="entry name" value="MARINER MOS1 TRANSPOSASE-LIKE PROTEIN"/>
    <property type="match status" value="1"/>
</dbReference>
<dbReference type="AlphaFoldDB" id="A0A183F9U5"/>
<name>A0A183F9U5_HELPZ</name>
<dbReference type="GO" id="GO:0006303">
    <property type="term" value="P:double-strand break repair via nonhomologous end joining"/>
    <property type="evidence" value="ECO:0007669"/>
    <property type="project" value="TreeGrafter"/>
</dbReference>
<dbReference type="Gene3D" id="1.10.10.10">
    <property type="entry name" value="Winged helix-like DNA-binding domain superfamily/Winged helix DNA-binding domain"/>
    <property type="match status" value="1"/>
</dbReference>
<dbReference type="GO" id="GO:0044774">
    <property type="term" value="P:mitotic DNA integrity checkpoint signaling"/>
    <property type="evidence" value="ECO:0007669"/>
    <property type="project" value="TreeGrafter"/>
</dbReference>
<evidence type="ECO:0000313" key="2">
    <source>
        <dbReference type="Proteomes" id="UP000050761"/>
    </source>
</evidence>
<dbReference type="InterPro" id="IPR036388">
    <property type="entry name" value="WH-like_DNA-bd_sf"/>
</dbReference>
<dbReference type="GO" id="GO:0031297">
    <property type="term" value="P:replication fork processing"/>
    <property type="evidence" value="ECO:0007669"/>
    <property type="project" value="TreeGrafter"/>
</dbReference>
<dbReference type="InterPro" id="IPR052709">
    <property type="entry name" value="Transposase-MT_Hybrid"/>
</dbReference>
<dbReference type="GO" id="GO:0044547">
    <property type="term" value="F:DNA topoisomerase binding"/>
    <property type="evidence" value="ECO:0007669"/>
    <property type="project" value="TreeGrafter"/>
</dbReference>
<organism evidence="2 3">
    <name type="scientific">Heligmosomoides polygyrus</name>
    <name type="common">Parasitic roundworm</name>
    <dbReference type="NCBI Taxonomy" id="6339"/>
    <lineage>
        <taxon>Eukaryota</taxon>
        <taxon>Metazoa</taxon>
        <taxon>Ecdysozoa</taxon>
        <taxon>Nematoda</taxon>
        <taxon>Chromadorea</taxon>
        <taxon>Rhabditida</taxon>
        <taxon>Rhabditina</taxon>
        <taxon>Rhabditomorpha</taxon>
        <taxon>Strongyloidea</taxon>
        <taxon>Heligmosomidae</taxon>
        <taxon>Heligmosomoides</taxon>
    </lineage>
</organism>
<accession>A0A3P7UCW7</accession>
<reference evidence="1 2" key="1">
    <citation type="submission" date="2018-11" db="EMBL/GenBank/DDBJ databases">
        <authorList>
            <consortium name="Pathogen Informatics"/>
        </authorList>
    </citation>
    <scope>NUCLEOTIDE SEQUENCE [LARGE SCALE GENOMIC DNA]</scope>
</reference>
<dbReference type="EMBL" id="UZAH01005644">
    <property type="protein sequence ID" value="VDO29479.1"/>
    <property type="molecule type" value="Genomic_DNA"/>
</dbReference>
<dbReference type="GO" id="GO:0005634">
    <property type="term" value="C:nucleus"/>
    <property type="evidence" value="ECO:0007669"/>
    <property type="project" value="TreeGrafter"/>
</dbReference>